<evidence type="ECO:0000256" key="4">
    <source>
        <dbReference type="ARBA" id="ARBA00041041"/>
    </source>
</evidence>
<evidence type="ECO:0000256" key="1">
    <source>
        <dbReference type="ARBA" id="ARBA00022441"/>
    </source>
</evidence>
<dbReference type="InterPro" id="IPR052125">
    <property type="entry name" value="KLHDC10"/>
</dbReference>
<dbReference type="InterPro" id="IPR011043">
    <property type="entry name" value="Gal_Oxase/kelch_b-propeller"/>
</dbReference>
<dbReference type="Gene3D" id="2.120.10.80">
    <property type="entry name" value="Kelch-type beta propeller"/>
    <property type="match status" value="2"/>
</dbReference>
<gene>
    <name evidence="5" type="ORF">Pcinc_027926</name>
</gene>
<dbReference type="PANTHER" id="PTHR46428">
    <property type="entry name" value="KELCH DOMAIN-CONTAINING PROTEIN 10"/>
    <property type="match status" value="1"/>
</dbReference>
<evidence type="ECO:0000256" key="3">
    <source>
        <dbReference type="ARBA" id="ARBA00038487"/>
    </source>
</evidence>
<keyword evidence="6" id="KW-1185">Reference proteome</keyword>
<dbReference type="EMBL" id="JAWQEG010003379">
    <property type="protein sequence ID" value="KAK3866541.1"/>
    <property type="molecule type" value="Genomic_DNA"/>
</dbReference>
<comment type="similarity">
    <text evidence="3">Belongs to the KLHDC10 family.</text>
</comment>
<dbReference type="GO" id="GO:0032874">
    <property type="term" value="P:positive regulation of stress-activated MAPK cascade"/>
    <property type="evidence" value="ECO:0007669"/>
    <property type="project" value="TreeGrafter"/>
</dbReference>
<dbReference type="Proteomes" id="UP001286313">
    <property type="component" value="Unassembled WGS sequence"/>
</dbReference>
<accession>A0AAE1K612</accession>
<name>A0AAE1K612_PETCI</name>
<dbReference type="AlphaFoldDB" id="A0AAE1K612"/>
<evidence type="ECO:0000313" key="5">
    <source>
        <dbReference type="EMBL" id="KAK3866541.1"/>
    </source>
</evidence>
<proteinExistence type="inferred from homology"/>
<sequence>MDERYMDEVATWAVEDNYPGAVGRSGHRLCCCDSFLYSVGGYNSQHGLLQEVWRLNLSTGEWEQVSDSTTTPSVCVSHCLVSSGGHLLMLGGTSYPFGNVLTNEVEACDQLTGEWQTLHTTGQKPPSLYGQAARRAGEYVYTVGGTSGYHFSFHAHALHLPTLTWTTLAKPDLCKQDGESPGRYRAEIGVLDGKTVVVVGGASAFTVFSLDQLPVLDVRSGQWEVQRAHPDPITHAHPAPRRGHAAVQMNNDLYVIGGTDGMTVYDDVWRLHLPSLTWTRHPLRLPTPLYFHDAALTQNGILYVYGGLSSVGSSQRSSALYRAKLQAQPLLEVAWDAFTLHCPTITSSPAQYSHINHEYLAAGVPRNLMKRLAKLPKTKYQLNSHEH</sequence>
<dbReference type="PANTHER" id="PTHR46428:SF1">
    <property type="entry name" value="KELCH DOMAIN-CONTAINING PROTEIN 10"/>
    <property type="match status" value="1"/>
</dbReference>
<dbReference type="SUPFAM" id="SSF50965">
    <property type="entry name" value="Galactose oxidase, central domain"/>
    <property type="match status" value="1"/>
</dbReference>
<dbReference type="InterPro" id="IPR015915">
    <property type="entry name" value="Kelch-typ_b-propeller"/>
</dbReference>
<reference evidence="5" key="1">
    <citation type="submission" date="2023-10" db="EMBL/GenBank/DDBJ databases">
        <title>Genome assemblies of two species of porcelain crab, Petrolisthes cinctipes and Petrolisthes manimaculis (Anomura: Porcellanidae).</title>
        <authorList>
            <person name="Angst P."/>
        </authorList>
    </citation>
    <scope>NUCLEOTIDE SEQUENCE</scope>
    <source>
        <strain evidence="5">PB745_01</strain>
        <tissue evidence="5">Gill</tissue>
    </source>
</reference>
<dbReference type="SMART" id="SM00612">
    <property type="entry name" value="Kelch"/>
    <property type="match status" value="2"/>
</dbReference>
<evidence type="ECO:0000313" key="6">
    <source>
        <dbReference type="Proteomes" id="UP001286313"/>
    </source>
</evidence>
<comment type="caution">
    <text evidence="5">The sequence shown here is derived from an EMBL/GenBank/DDBJ whole genome shotgun (WGS) entry which is preliminary data.</text>
</comment>
<organism evidence="5 6">
    <name type="scientific">Petrolisthes cinctipes</name>
    <name type="common">Flat porcelain crab</name>
    <dbReference type="NCBI Taxonomy" id="88211"/>
    <lineage>
        <taxon>Eukaryota</taxon>
        <taxon>Metazoa</taxon>
        <taxon>Ecdysozoa</taxon>
        <taxon>Arthropoda</taxon>
        <taxon>Crustacea</taxon>
        <taxon>Multicrustacea</taxon>
        <taxon>Malacostraca</taxon>
        <taxon>Eumalacostraca</taxon>
        <taxon>Eucarida</taxon>
        <taxon>Decapoda</taxon>
        <taxon>Pleocyemata</taxon>
        <taxon>Anomura</taxon>
        <taxon>Galatheoidea</taxon>
        <taxon>Porcellanidae</taxon>
        <taxon>Petrolisthes</taxon>
    </lineage>
</organism>
<dbReference type="InterPro" id="IPR006652">
    <property type="entry name" value="Kelch_1"/>
</dbReference>
<keyword evidence="1" id="KW-0880">Kelch repeat</keyword>
<dbReference type="Pfam" id="PF24681">
    <property type="entry name" value="Kelch_KLHDC2_KLHL20_DRC7"/>
    <property type="match status" value="1"/>
</dbReference>
<dbReference type="Pfam" id="PF01344">
    <property type="entry name" value="Kelch_1"/>
    <property type="match status" value="1"/>
</dbReference>
<protein>
    <recommendedName>
        <fullName evidence="4">Kelch domain-containing protein 10</fullName>
    </recommendedName>
</protein>
<evidence type="ECO:0000256" key="2">
    <source>
        <dbReference type="ARBA" id="ARBA00022737"/>
    </source>
</evidence>
<dbReference type="SUPFAM" id="SSF117281">
    <property type="entry name" value="Kelch motif"/>
    <property type="match status" value="1"/>
</dbReference>
<keyword evidence="2" id="KW-0677">Repeat</keyword>